<feature type="compositionally biased region" description="Low complexity" evidence="4">
    <location>
        <begin position="96"/>
        <end position="109"/>
    </location>
</feature>
<keyword evidence="3" id="KW-0175">Coiled coil</keyword>
<dbReference type="PANTHER" id="PTHR10328:SF15">
    <property type="entry name" value="BHLH TRANSCRIPTION FACTOR"/>
    <property type="match status" value="1"/>
</dbReference>
<dbReference type="GO" id="GO:0003677">
    <property type="term" value="F:DNA binding"/>
    <property type="evidence" value="ECO:0007669"/>
    <property type="project" value="UniProtKB-KW"/>
</dbReference>
<dbReference type="PROSITE" id="PS50888">
    <property type="entry name" value="BHLH"/>
    <property type="match status" value="1"/>
</dbReference>
<dbReference type="AlphaFoldDB" id="A0A6S6WB51"/>
<keyword evidence="2" id="KW-0539">Nucleus</keyword>
<dbReference type="InterPro" id="IPR011598">
    <property type="entry name" value="bHLH_dom"/>
</dbReference>
<gene>
    <name evidence="5" type="ORF">PTTW11_08987</name>
</gene>
<dbReference type="PANTHER" id="PTHR10328">
    <property type="entry name" value="PROTEIN MAX MYC-ASSOCIATED FACTOR X"/>
    <property type="match status" value="1"/>
</dbReference>
<feature type="region of interest" description="Disordered" evidence="4">
    <location>
        <begin position="475"/>
        <end position="519"/>
    </location>
</feature>
<dbReference type="GO" id="GO:0003700">
    <property type="term" value="F:DNA-binding transcription factor activity"/>
    <property type="evidence" value="ECO:0007669"/>
    <property type="project" value="TreeGrafter"/>
</dbReference>
<dbReference type="EMBL" id="HG992984">
    <property type="protein sequence ID" value="CAE7202156.1"/>
    <property type="molecule type" value="Genomic_DNA"/>
</dbReference>
<feature type="compositionally biased region" description="Polar residues" evidence="4">
    <location>
        <begin position="169"/>
        <end position="193"/>
    </location>
</feature>
<proteinExistence type="predicted"/>
<evidence type="ECO:0000313" key="6">
    <source>
        <dbReference type="Proteomes" id="UP000472372"/>
    </source>
</evidence>
<dbReference type="GO" id="GO:0090575">
    <property type="term" value="C:RNA polymerase II transcription regulator complex"/>
    <property type="evidence" value="ECO:0007669"/>
    <property type="project" value="TreeGrafter"/>
</dbReference>
<feature type="coiled-coil region" evidence="3">
    <location>
        <begin position="403"/>
        <end position="430"/>
    </location>
</feature>
<evidence type="ECO:0000256" key="1">
    <source>
        <dbReference type="ARBA" id="ARBA00023125"/>
    </source>
</evidence>
<accession>A0A6S6WB51</accession>
<feature type="region of interest" description="Disordered" evidence="4">
    <location>
        <begin position="163"/>
        <end position="367"/>
    </location>
</feature>
<name>A0A6S6WB51_9PLEO</name>
<dbReference type="InterPro" id="IPR036638">
    <property type="entry name" value="HLH_DNA-bd_sf"/>
</dbReference>
<feature type="compositionally biased region" description="Polar residues" evidence="4">
    <location>
        <begin position="110"/>
        <end position="126"/>
    </location>
</feature>
<evidence type="ECO:0000256" key="3">
    <source>
        <dbReference type="SAM" id="Coils"/>
    </source>
</evidence>
<reference evidence="5" key="1">
    <citation type="submission" date="2021-02" db="EMBL/GenBank/DDBJ databases">
        <authorList>
            <person name="Syme A R."/>
            <person name="Syme A R."/>
            <person name="Moolhuijzen P."/>
        </authorList>
    </citation>
    <scope>NUCLEOTIDE SEQUENCE</scope>
    <source>
        <strain evidence="5">W1-1</strain>
    </source>
</reference>
<feature type="compositionally biased region" description="Polar residues" evidence="4">
    <location>
        <begin position="269"/>
        <end position="302"/>
    </location>
</feature>
<dbReference type="GO" id="GO:0045944">
    <property type="term" value="P:positive regulation of transcription by RNA polymerase II"/>
    <property type="evidence" value="ECO:0007669"/>
    <property type="project" value="TreeGrafter"/>
</dbReference>
<feature type="compositionally biased region" description="Polar residues" evidence="4">
    <location>
        <begin position="77"/>
        <end position="86"/>
    </location>
</feature>
<dbReference type="Pfam" id="PF00010">
    <property type="entry name" value="HLH"/>
    <property type="match status" value="1"/>
</dbReference>
<dbReference type="GO" id="GO:0046983">
    <property type="term" value="F:protein dimerization activity"/>
    <property type="evidence" value="ECO:0007669"/>
    <property type="project" value="InterPro"/>
</dbReference>
<organism evidence="5 6">
    <name type="scientific">Pyrenophora teres f. teres</name>
    <dbReference type="NCBI Taxonomy" id="97479"/>
    <lineage>
        <taxon>Eukaryota</taxon>
        <taxon>Fungi</taxon>
        <taxon>Dikarya</taxon>
        <taxon>Ascomycota</taxon>
        <taxon>Pezizomycotina</taxon>
        <taxon>Dothideomycetes</taxon>
        <taxon>Pleosporomycetidae</taxon>
        <taxon>Pleosporales</taxon>
        <taxon>Pleosporineae</taxon>
        <taxon>Pleosporaceae</taxon>
        <taxon>Pyrenophora</taxon>
    </lineage>
</organism>
<feature type="compositionally biased region" description="Polar residues" evidence="4">
    <location>
        <begin position="202"/>
        <end position="215"/>
    </location>
</feature>
<feature type="compositionally biased region" description="Low complexity" evidence="4">
    <location>
        <begin position="475"/>
        <end position="518"/>
    </location>
</feature>
<dbReference type="Proteomes" id="UP000472372">
    <property type="component" value="Chromosome 8"/>
</dbReference>
<protein>
    <submittedName>
        <fullName evidence="5">Hlh transcription factor</fullName>
    </submittedName>
</protein>
<dbReference type="SUPFAM" id="SSF47459">
    <property type="entry name" value="HLH, helix-loop-helix DNA-binding domain"/>
    <property type="match status" value="1"/>
</dbReference>
<feature type="compositionally biased region" description="Low complexity" evidence="4">
    <location>
        <begin position="26"/>
        <end position="45"/>
    </location>
</feature>
<keyword evidence="1" id="KW-0238">DNA-binding</keyword>
<dbReference type="Gene3D" id="4.10.280.10">
    <property type="entry name" value="Helix-loop-helix DNA-binding domain"/>
    <property type="match status" value="1"/>
</dbReference>
<dbReference type="SMART" id="SM00353">
    <property type="entry name" value="HLH"/>
    <property type="match status" value="1"/>
</dbReference>
<evidence type="ECO:0000256" key="4">
    <source>
        <dbReference type="SAM" id="MobiDB-lite"/>
    </source>
</evidence>
<feature type="region of interest" description="Disordered" evidence="4">
    <location>
        <begin position="1"/>
        <end position="126"/>
    </location>
</feature>
<evidence type="ECO:0000313" key="5">
    <source>
        <dbReference type="EMBL" id="CAE7202156.1"/>
    </source>
</evidence>
<sequence length="539" mass="58770">MKPAVMDPATHQRAPHGNGVSLVNVSQGQQSLPPLSSLTHSLPASEPSPPHVRQHSEAREVRDSGNWSIAPSVAPSKHSSTISQHMGLQVCTLLNPSDDSSPSRNSIPDTPSSARYPSGLSQASQNNALPSLNHAFDNRLSIDAGSHFDSRRSSVDSRVNVGMGHLSLHPQSPYDSQNPSRVSLVSNLQQQRGIANPEARPNGTSPLSPNRSGSRAQHPPRRAPVITPNPRSVSGMPDPTASAPTPGFPWAFPDQPDVLPAQAEYNGPVAQTSTSGESSITRSNVPSRQNSFATSINSSIHTPESKLPYGQEQLHDDIPSTHHHSMQHRSVTSLQSMDQTSPLPPGTGSYSRTPELRVSHKMAERKRRSEMKNLFDDLNAILPNSPGNKSSKWEVLTKSIEHIKMINTSNHNLRKDLNRLQLEADAARRMPQGQQAHHETESLRQEVTALWTALNRLDPNHPHIYGTFTASLAQQGHAQGHAAPRAPGNNVLPPLQNQQQSHAQPQSQPQAQAQWASQHTTPMQGVEYATMRSYDHSHR</sequence>
<feature type="compositionally biased region" description="Basic and acidic residues" evidence="4">
    <location>
        <begin position="54"/>
        <end position="63"/>
    </location>
</feature>
<feature type="compositionally biased region" description="Polar residues" evidence="4">
    <location>
        <begin position="328"/>
        <end position="341"/>
    </location>
</feature>
<evidence type="ECO:0000256" key="2">
    <source>
        <dbReference type="ARBA" id="ARBA00023242"/>
    </source>
</evidence>